<name>A0A1H9W2K1_9CORY</name>
<sequence>MKTENYIEHASEGFDGIGAILRRRKAWVAAGVILGLLAALVFTQLVPRQYTATAHVHISAPKDAQGSGKSSKNAIDMDSQRELAGSEKTANAAADKLGGSWTSRELLDGVEVGGDTESTIMSVSFTAESAERAVEGATGMAQAFIQVGADSAKKQHNTAVAAIDEQIKQQQEALGALQNSTTWLTEVEQSQAGSLRDFITDLQERRIELETTGDLNREIITGAEANPVTSGLSVLQALFLGLIGGLALGVVLALIAHATSRRPADSAEIARIVGAPIFRPTATAGDDTDTRWNLATIFAGHAIGQGKKAALLFDDRNDASSNAAKTMANSLGADLYGVKDSWIDAIKFAGVVDAVVIILASTWTKDAIRRLRADLDKVDANVVGVVVADAKPEPVGK</sequence>
<dbReference type="STRING" id="1121357.SAMN05661109_02503"/>
<dbReference type="Pfam" id="PF02706">
    <property type="entry name" value="Wzz"/>
    <property type="match status" value="1"/>
</dbReference>
<dbReference type="AlphaFoldDB" id="A0A1H9W2K1"/>
<evidence type="ECO:0000256" key="4">
    <source>
        <dbReference type="ARBA" id="ARBA00022692"/>
    </source>
</evidence>
<keyword evidence="3" id="KW-1003">Cell membrane</keyword>
<comment type="similarity">
    <text evidence="2">Belongs to the CpsC/CapA family.</text>
</comment>
<evidence type="ECO:0000256" key="1">
    <source>
        <dbReference type="ARBA" id="ARBA00004651"/>
    </source>
</evidence>
<evidence type="ECO:0000256" key="7">
    <source>
        <dbReference type="SAM" id="Coils"/>
    </source>
</evidence>
<keyword evidence="5 8" id="KW-1133">Transmembrane helix</keyword>
<dbReference type="InterPro" id="IPR003856">
    <property type="entry name" value="LPS_length_determ_N"/>
</dbReference>
<dbReference type="EMBL" id="FOGQ01000016">
    <property type="protein sequence ID" value="SES28024.1"/>
    <property type="molecule type" value="Genomic_DNA"/>
</dbReference>
<evidence type="ECO:0000313" key="11">
    <source>
        <dbReference type="Proteomes" id="UP000198929"/>
    </source>
</evidence>
<accession>A0A1H9W2K1</accession>
<dbReference type="GO" id="GO:0005886">
    <property type="term" value="C:plasma membrane"/>
    <property type="evidence" value="ECO:0007669"/>
    <property type="project" value="UniProtKB-SubCell"/>
</dbReference>
<gene>
    <name evidence="10" type="ORF">SAMN05661109_02503</name>
</gene>
<dbReference type="RefSeq" id="WP_092260646.1">
    <property type="nucleotide sequence ID" value="NZ_CP047199.1"/>
</dbReference>
<evidence type="ECO:0000256" key="3">
    <source>
        <dbReference type="ARBA" id="ARBA00022475"/>
    </source>
</evidence>
<feature type="coiled-coil region" evidence="7">
    <location>
        <begin position="153"/>
        <end position="180"/>
    </location>
</feature>
<dbReference type="InterPro" id="IPR050445">
    <property type="entry name" value="Bact_polysacc_biosynth/exp"/>
</dbReference>
<keyword evidence="11" id="KW-1185">Reference proteome</keyword>
<comment type="subcellular location">
    <subcellularLocation>
        <location evidence="1">Cell membrane</location>
        <topology evidence="1">Multi-pass membrane protein</topology>
    </subcellularLocation>
</comment>
<evidence type="ECO:0000256" key="5">
    <source>
        <dbReference type="ARBA" id="ARBA00022989"/>
    </source>
</evidence>
<organism evidence="10 11">
    <name type="scientific">Corynebacterium cystitidis DSM 20524</name>
    <dbReference type="NCBI Taxonomy" id="1121357"/>
    <lineage>
        <taxon>Bacteria</taxon>
        <taxon>Bacillati</taxon>
        <taxon>Actinomycetota</taxon>
        <taxon>Actinomycetes</taxon>
        <taxon>Mycobacteriales</taxon>
        <taxon>Corynebacteriaceae</taxon>
        <taxon>Corynebacterium</taxon>
    </lineage>
</organism>
<evidence type="ECO:0000256" key="6">
    <source>
        <dbReference type="ARBA" id="ARBA00023136"/>
    </source>
</evidence>
<reference evidence="11" key="1">
    <citation type="submission" date="2016-10" db="EMBL/GenBank/DDBJ databases">
        <authorList>
            <person name="Varghese N."/>
            <person name="Submissions S."/>
        </authorList>
    </citation>
    <scope>NUCLEOTIDE SEQUENCE [LARGE SCALE GENOMIC DNA]</scope>
    <source>
        <strain evidence="11">DSM 20524</strain>
    </source>
</reference>
<feature type="transmembrane region" description="Helical" evidence="8">
    <location>
        <begin position="26"/>
        <end position="46"/>
    </location>
</feature>
<dbReference type="PANTHER" id="PTHR32309:SF31">
    <property type="entry name" value="CAPSULAR EXOPOLYSACCHARIDE FAMILY"/>
    <property type="match status" value="1"/>
</dbReference>
<evidence type="ECO:0000256" key="2">
    <source>
        <dbReference type="ARBA" id="ARBA00006683"/>
    </source>
</evidence>
<proteinExistence type="inferred from homology"/>
<evidence type="ECO:0000259" key="9">
    <source>
        <dbReference type="Pfam" id="PF02706"/>
    </source>
</evidence>
<feature type="domain" description="Polysaccharide chain length determinant N-terminal" evidence="9">
    <location>
        <begin position="19"/>
        <end position="80"/>
    </location>
</feature>
<evidence type="ECO:0000313" key="10">
    <source>
        <dbReference type="EMBL" id="SES28024.1"/>
    </source>
</evidence>
<dbReference type="PANTHER" id="PTHR32309">
    <property type="entry name" value="TYROSINE-PROTEIN KINASE"/>
    <property type="match status" value="1"/>
</dbReference>
<feature type="transmembrane region" description="Helical" evidence="8">
    <location>
        <begin position="234"/>
        <end position="256"/>
    </location>
</feature>
<dbReference type="Proteomes" id="UP000198929">
    <property type="component" value="Unassembled WGS sequence"/>
</dbReference>
<keyword evidence="6 8" id="KW-0472">Membrane</keyword>
<protein>
    <submittedName>
        <fullName evidence="10">Chain length determinant protein</fullName>
    </submittedName>
</protein>
<keyword evidence="4 8" id="KW-0812">Transmembrane</keyword>
<evidence type="ECO:0000256" key="8">
    <source>
        <dbReference type="SAM" id="Phobius"/>
    </source>
</evidence>
<keyword evidence="7" id="KW-0175">Coiled coil</keyword>